<comment type="similarity">
    <text evidence="3">Belongs to the lysine N(6)-hydroxylase/L-ornithine N(5)-oxygenase family.</text>
</comment>
<comment type="pathway">
    <text evidence="2">Siderophore biosynthesis.</text>
</comment>
<reference evidence="14" key="2">
    <citation type="journal article" date="2023" name="IMA Fungus">
        <title>Comparative genomic study of the Penicillium genus elucidates a diverse pangenome and 15 lateral gene transfer events.</title>
        <authorList>
            <person name="Petersen C."/>
            <person name="Sorensen T."/>
            <person name="Nielsen M.R."/>
            <person name="Sondergaard T.E."/>
            <person name="Sorensen J.L."/>
            <person name="Fitzpatrick D.A."/>
            <person name="Frisvad J.C."/>
            <person name="Nielsen K.L."/>
        </authorList>
    </citation>
    <scope>NUCLEOTIDE SEQUENCE</scope>
    <source>
        <strain evidence="14">IBT 19713</strain>
    </source>
</reference>
<evidence type="ECO:0000256" key="10">
    <source>
        <dbReference type="ARBA" id="ARBA00023002"/>
    </source>
</evidence>
<keyword evidence="8" id="KW-0274">FAD</keyword>
<accession>A0A9W9TYF2</accession>
<dbReference type="AlphaFoldDB" id="A0A9W9TYF2"/>
<keyword evidence="10" id="KW-0560">Oxidoreductase</keyword>
<evidence type="ECO:0000256" key="3">
    <source>
        <dbReference type="ARBA" id="ARBA00007588"/>
    </source>
</evidence>
<keyword evidence="15" id="KW-1185">Reference proteome</keyword>
<evidence type="ECO:0000256" key="4">
    <source>
        <dbReference type="ARBA" id="ARBA00010139"/>
    </source>
</evidence>
<dbReference type="Gene3D" id="3.50.50.60">
    <property type="entry name" value="FAD/NAD(P)-binding domain"/>
    <property type="match status" value="3"/>
</dbReference>
<comment type="caution">
    <text evidence="14">The sequence shown here is derived from an EMBL/GenBank/DDBJ whole genome shotgun (WGS) entry which is preliminary data.</text>
</comment>
<keyword evidence="9" id="KW-0521">NADP</keyword>
<comment type="cofactor">
    <cofactor evidence="1">
        <name>FAD</name>
        <dbReference type="ChEBI" id="CHEBI:57692"/>
    </cofactor>
</comment>
<sequence length="519" mass="57541">MAHFLQSQIRNPYDGVPIMFYPVVVIGAGASGIAAGCRLKQKCGCDQFRIFDRQSGIGGTWWSNRYPGVACDVPAFFYSFSFAPNYMSKTIFPSGRDYVDYLYNVVEEAGIADKIQLNTEVKSVEWIEEDAEWEIQACTTYRQESCGADPSVARFTEIVRAKVVISAVGILVEPNGWPPGVSGRDTYRGELIHSARWPAKTNLDGKDIVLIGSGCSAAQIAPALLQTNVKSLTQIVRTPPWLVPRIEEPGGRKTYAKWAPWVYGTIPGLGYTVRMLLCGISEVLWYAVFQRPDTSFRQREEASSLAHMRALAPVAYHEQLTPKYPLGCKRRIYDNDWLRGMHDPRFLLESRPWRSAADRSITVGNKDDVKTYPADALILATGFESSQFLHPISVLGRHGLSLHGLWATRGGPHAYLGTAVDGFPNFFMILGPNTFAGHTSVIMAIENSVGHAIRLIKPILNGEVESVEPKAAAVQTWLAGIRRDMAKTVFSGCQSWYNGGGGNNPVMYPYVPLHLYKHE</sequence>
<evidence type="ECO:0000313" key="15">
    <source>
        <dbReference type="Proteomes" id="UP001150941"/>
    </source>
</evidence>
<keyword evidence="7" id="KW-0285">Flavoprotein</keyword>
<dbReference type="PANTHER" id="PTHR42877:SF10">
    <property type="entry name" value="L-ORNITHINE N(5)-OXYGENASE"/>
    <property type="match status" value="1"/>
</dbReference>
<evidence type="ECO:0000256" key="5">
    <source>
        <dbReference type="ARBA" id="ARBA00012881"/>
    </source>
</evidence>
<evidence type="ECO:0000256" key="6">
    <source>
        <dbReference type="ARBA" id="ARBA00018612"/>
    </source>
</evidence>
<dbReference type="EMBL" id="JAPQKS010000001">
    <property type="protein sequence ID" value="KAJ5248554.1"/>
    <property type="molecule type" value="Genomic_DNA"/>
</dbReference>
<dbReference type="Pfam" id="PF13450">
    <property type="entry name" value="NAD_binding_8"/>
    <property type="match status" value="1"/>
</dbReference>
<gene>
    <name evidence="14" type="ORF">N7468_000005</name>
</gene>
<evidence type="ECO:0000256" key="13">
    <source>
        <dbReference type="ARBA" id="ARBA00049248"/>
    </source>
</evidence>
<dbReference type="EC" id="1.14.13.196" evidence="5"/>
<reference evidence="14" key="1">
    <citation type="submission" date="2022-11" db="EMBL/GenBank/DDBJ databases">
        <authorList>
            <person name="Petersen C."/>
        </authorList>
    </citation>
    <scope>NUCLEOTIDE SEQUENCE</scope>
    <source>
        <strain evidence="14">IBT 19713</strain>
    </source>
</reference>
<proteinExistence type="inferred from homology"/>
<evidence type="ECO:0000313" key="14">
    <source>
        <dbReference type="EMBL" id="KAJ5248554.1"/>
    </source>
</evidence>
<dbReference type="InterPro" id="IPR025700">
    <property type="entry name" value="Lys/Orn_oxygenase"/>
</dbReference>
<evidence type="ECO:0000256" key="12">
    <source>
        <dbReference type="ARBA" id="ARBA00047598"/>
    </source>
</evidence>
<comment type="catalytic activity">
    <reaction evidence="12">
        <text>L-ornithine + NADPH + O2 = N(5)-hydroxy-L-ornithine + NADP(+) + H2O</text>
        <dbReference type="Rhea" id="RHEA:41508"/>
        <dbReference type="ChEBI" id="CHEBI:15377"/>
        <dbReference type="ChEBI" id="CHEBI:15379"/>
        <dbReference type="ChEBI" id="CHEBI:46911"/>
        <dbReference type="ChEBI" id="CHEBI:57783"/>
        <dbReference type="ChEBI" id="CHEBI:58349"/>
        <dbReference type="ChEBI" id="CHEBI:78275"/>
        <dbReference type="EC" id="1.14.13.196"/>
    </reaction>
</comment>
<comment type="catalytic activity">
    <reaction evidence="13">
        <text>L-ornithine + NADH + O2 = N(5)-hydroxy-L-ornithine + NAD(+) + H2O</text>
        <dbReference type="Rhea" id="RHEA:41512"/>
        <dbReference type="ChEBI" id="CHEBI:15377"/>
        <dbReference type="ChEBI" id="CHEBI:15379"/>
        <dbReference type="ChEBI" id="CHEBI:46911"/>
        <dbReference type="ChEBI" id="CHEBI:57540"/>
        <dbReference type="ChEBI" id="CHEBI:57945"/>
        <dbReference type="ChEBI" id="CHEBI:78275"/>
        <dbReference type="EC" id="1.14.13.196"/>
    </reaction>
</comment>
<dbReference type="SUPFAM" id="SSF51905">
    <property type="entry name" value="FAD/NAD(P)-binding domain"/>
    <property type="match status" value="2"/>
</dbReference>
<dbReference type="Pfam" id="PF13434">
    <property type="entry name" value="Lys_Orn_oxgnase"/>
    <property type="match status" value="1"/>
</dbReference>
<dbReference type="OrthoDB" id="74360at2759"/>
<dbReference type="InterPro" id="IPR051209">
    <property type="entry name" value="FAD-bind_Monooxygenase_sf"/>
</dbReference>
<evidence type="ECO:0000256" key="7">
    <source>
        <dbReference type="ARBA" id="ARBA00022630"/>
    </source>
</evidence>
<dbReference type="Proteomes" id="UP001150941">
    <property type="component" value="Unassembled WGS sequence"/>
</dbReference>
<dbReference type="GO" id="GO:0016491">
    <property type="term" value="F:oxidoreductase activity"/>
    <property type="evidence" value="ECO:0007669"/>
    <property type="project" value="UniProtKB-KW"/>
</dbReference>
<evidence type="ECO:0000256" key="1">
    <source>
        <dbReference type="ARBA" id="ARBA00001974"/>
    </source>
</evidence>
<dbReference type="PANTHER" id="PTHR42877">
    <property type="entry name" value="L-ORNITHINE N(5)-MONOOXYGENASE-RELATED"/>
    <property type="match status" value="1"/>
</dbReference>
<comment type="similarity">
    <text evidence="4">Belongs to the FAD-binding monooxygenase family.</text>
</comment>
<evidence type="ECO:0000256" key="8">
    <source>
        <dbReference type="ARBA" id="ARBA00022827"/>
    </source>
</evidence>
<evidence type="ECO:0000256" key="2">
    <source>
        <dbReference type="ARBA" id="ARBA00004924"/>
    </source>
</evidence>
<evidence type="ECO:0000256" key="9">
    <source>
        <dbReference type="ARBA" id="ARBA00022857"/>
    </source>
</evidence>
<name>A0A9W9TYF2_9EURO</name>
<organism evidence="14 15">
    <name type="scientific">Penicillium chermesinum</name>
    <dbReference type="NCBI Taxonomy" id="63820"/>
    <lineage>
        <taxon>Eukaryota</taxon>
        <taxon>Fungi</taxon>
        <taxon>Dikarya</taxon>
        <taxon>Ascomycota</taxon>
        <taxon>Pezizomycotina</taxon>
        <taxon>Eurotiomycetes</taxon>
        <taxon>Eurotiomycetidae</taxon>
        <taxon>Eurotiales</taxon>
        <taxon>Aspergillaceae</taxon>
        <taxon>Penicillium</taxon>
    </lineage>
</organism>
<dbReference type="GeneID" id="83196605"/>
<dbReference type="InterPro" id="IPR036188">
    <property type="entry name" value="FAD/NAD-bd_sf"/>
</dbReference>
<evidence type="ECO:0000256" key="11">
    <source>
        <dbReference type="ARBA" id="ARBA00030351"/>
    </source>
</evidence>
<dbReference type="RefSeq" id="XP_058335333.1">
    <property type="nucleotide sequence ID" value="XM_058469302.1"/>
</dbReference>
<protein>
    <recommendedName>
        <fullName evidence="6">L-ornithine N(5)-monooxygenase</fullName>
        <ecNumber evidence="5">1.14.13.196</ecNumber>
    </recommendedName>
    <alternativeName>
        <fullName evidence="11">L-ornithine N(5)-oxygenase</fullName>
    </alternativeName>
</protein>